<dbReference type="Pfam" id="PF03449">
    <property type="entry name" value="GreA_GreB_N"/>
    <property type="match status" value="1"/>
</dbReference>
<accession>U1MWJ6</accession>
<dbReference type="InterPro" id="IPR023459">
    <property type="entry name" value="Tscrpt_elong_fac_GreA/B_fam"/>
</dbReference>
<dbReference type="GO" id="GO:0070063">
    <property type="term" value="F:RNA polymerase binding"/>
    <property type="evidence" value="ECO:0007669"/>
    <property type="project" value="InterPro"/>
</dbReference>
<dbReference type="PANTHER" id="PTHR30437">
    <property type="entry name" value="TRANSCRIPTION ELONGATION FACTOR GREA"/>
    <property type="match status" value="1"/>
</dbReference>
<sequence length="162" mass="17366">MNGTTATWLSQEAYDRLQAELEHLQGPVRAEIAKRIEEARDEGDLKENGGYHAAKDDQAQVEARIAQVVQLLRTAKVGEAPEADGVVEPGTVVTATIAGDEATFLVGNREIAEAGDDLDVYSEASPLGRAIIGKRIGESATYETPTGATIQVEIKNVETYRG</sequence>
<evidence type="ECO:0000256" key="1">
    <source>
        <dbReference type="ARBA" id="ARBA00008213"/>
    </source>
</evidence>
<dbReference type="Proteomes" id="UP000016462">
    <property type="component" value="Unassembled WGS sequence"/>
</dbReference>
<evidence type="ECO:0000313" key="11">
    <source>
        <dbReference type="EMBL" id="ERG64985.1"/>
    </source>
</evidence>
<evidence type="ECO:0000256" key="2">
    <source>
        <dbReference type="ARBA" id="ARBA00013729"/>
    </source>
</evidence>
<comment type="function">
    <text evidence="6 8">Necessary for efficient RNA polymerase transcription elongation past template-encoded arresting sites. The arresting sites in DNA have the property of trapping a certain fraction of elongating RNA polymerases that pass through, resulting in locked ternary complexes. Cleavage of the nascent transcript by cleavage factors such as GreA or GreB allows the resumption of elongation from the new 3'terminus. GreA releases sequences of 2 to 3 nucleotides.</text>
</comment>
<dbReference type="GO" id="GO:0006354">
    <property type="term" value="P:DNA-templated transcription elongation"/>
    <property type="evidence" value="ECO:0007669"/>
    <property type="project" value="TreeGrafter"/>
</dbReference>
<evidence type="ECO:0000259" key="9">
    <source>
        <dbReference type="Pfam" id="PF01272"/>
    </source>
</evidence>
<comment type="similarity">
    <text evidence="1 8">Belongs to the GreA/GreB family.</text>
</comment>
<dbReference type="SUPFAM" id="SSF54534">
    <property type="entry name" value="FKBP-like"/>
    <property type="match status" value="1"/>
</dbReference>
<dbReference type="GO" id="GO:0032784">
    <property type="term" value="P:regulation of DNA-templated transcription elongation"/>
    <property type="evidence" value="ECO:0007669"/>
    <property type="project" value="UniProtKB-UniRule"/>
</dbReference>
<dbReference type="NCBIfam" id="NF001262">
    <property type="entry name" value="PRK00226.1-3"/>
    <property type="match status" value="1"/>
</dbReference>
<dbReference type="Gene3D" id="1.10.287.180">
    <property type="entry name" value="Transcription elongation factor, GreA/GreB, N-terminal domain"/>
    <property type="match status" value="1"/>
</dbReference>
<evidence type="ECO:0000256" key="6">
    <source>
        <dbReference type="ARBA" id="ARBA00024916"/>
    </source>
</evidence>
<keyword evidence="3 8" id="KW-0805">Transcription regulation</keyword>
<dbReference type="RefSeq" id="WP_021010002.1">
    <property type="nucleotide sequence ID" value="NZ_ASHR01000014.1"/>
</dbReference>
<name>U1MWJ6_9MICO</name>
<dbReference type="InterPro" id="IPR028624">
    <property type="entry name" value="Tscrpt_elong_fac_GreA/B"/>
</dbReference>
<dbReference type="Pfam" id="PF01272">
    <property type="entry name" value="GreA_GreB"/>
    <property type="match status" value="1"/>
</dbReference>
<evidence type="ECO:0000256" key="8">
    <source>
        <dbReference type="HAMAP-Rule" id="MF_00105"/>
    </source>
</evidence>
<comment type="caution">
    <text evidence="11">The sequence shown here is derived from an EMBL/GenBank/DDBJ whole genome shotgun (WGS) entry which is preliminary data.</text>
</comment>
<evidence type="ECO:0000256" key="4">
    <source>
        <dbReference type="ARBA" id="ARBA00023125"/>
    </source>
</evidence>
<dbReference type="EMBL" id="ASHR01000014">
    <property type="protein sequence ID" value="ERG64985.1"/>
    <property type="molecule type" value="Genomic_DNA"/>
</dbReference>
<dbReference type="PROSITE" id="PS00829">
    <property type="entry name" value="GREAB_1"/>
    <property type="match status" value="1"/>
</dbReference>
<organism evidence="11 12">
    <name type="scientific">Agrococcus pavilionensis RW1</name>
    <dbReference type="NCBI Taxonomy" id="1330458"/>
    <lineage>
        <taxon>Bacteria</taxon>
        <taxon>Bacillati</taxon>
        <taxon>Actinomycetota</taxon>
        <taxon>Actinomycetes</taxon>
        <taxon>Micrococcales</taxon>
        <taxon>Microbacteriaceae</taxon>
        <taxon>Agrococcus</taxon>
    </lineage>
</organism>
<keyword evidence="5 8" id="KW-0804">Transcription</keyword>
<evidence type="ECO:0000259" key="10">
    <source>
        <dbReference type="Pfam" id="PF03449"/>
    </source>
</evidence>
<reference evidence="11 12" key="1">
    <citation type="journal article" date="2013" name="Genome Announc.">
        <title>First draft genome sequence from a member of the genus agrococcus, isolated from modern microbialites.</title>
        <authorList>
            <person name="White R.A.III."/>
            <person name="Grassa C.J."/>
            <person name="Suttle C.A."/>
        </authorList>
    </citation>
    <scope>NUCLEOTIDE SEQUENCE [LARGE SCALE GENOMIC DNA]</scope>
    <source>
        <strain evidence="11 12">RW1</strain>
    </source>
</reference>
<evidence type="ECO:0000256" key="3">
    <source>
        <dbReference type="ARBA" id="ARBA00023015"/>
    </source>
</evidence>
<dbReference type="PIRSF" id="PIRSF006092">
    <property type="entry name" value="GreA_GreB"/>
    <property type="match status" value="1"/>
</dbReference>
<dbReference type="GO" id="GO:0003677">
    <property type="term" value="F:DNA binding"/>
    <property type="evidence" value="ECO:0007669"/>
    <property type="project" value="UniProtKB-UniRule"/>
</dbReference>
<keyword evidence="4 8" id="KW-0238">DNA-binding</keyword>
<feature type="domain" description="Transcription elongation factor GreA/GreB C-terminal" evidence="9">
    <location>
        <begin position="84"/>
        <end position="158"/>
    </location>
</feature>
<dbReference type="InterPro" id="IPR036953">
    <property type="entry name" value="GreA/GreB_C_sf"/>
</dbReference>
<dbReference type="SUPFAM" id="SSF46557">
    <property type="entry name" value="GreA transcript cleavage protein, N-terminal domain"/>
    <property type="match status" value="1"/>
</dbReference>
<dbReference type="OrthoDB" id="9797227at2"/>
<evidence type="ECO:0000256" key="5">
    <source>
        <dbReference type="ARBA" id="ARBA00023163"/>
    </source>
</evidence>
<dbReference type="PROSITE" id="PS00830">
    <property type="entry name" value="GREAB_2"/>
    <property type="match status" value="1"/>
</dbReference>
<dbReference type="InterPro" id="IPR036805">
    <property type="entry name" value="Tscrpt_elong_fac_GreA/B_N_sf"/>
</dbReference>
<evidence type="ECO:0000313" key="12">
    <source>
        <dbReference type="Proteomes" id="UP000016462"/>
    </source>
</evidence>
<dbReference type="InterPro" id="IPR001437">
    <property type="entry name" value="Tscrpt_elong_fac_GreA/B_C"/>
</dbReference>
<evidence type="ECO:0000256" key="7">
    <source>
        <dbReference type="ARBA" id="ARBA00030776"/>
    </source>
</evidence>
<feature type="domain" description="Transcription elongation factor GreA/GreB N-terminal" evidence="10">
    <location>
        <begin position="8"/>
        <end position="77"/>
    </location>
</feature>
<gene>
    <name evidence="8" type="primary">greA</name>
    <name evidence="11" type="ORF">L332_11090</name>
</gene>
<dbReference type="InterPro" id="IPR022691">
    <property type="entry name" value="Tscrpt_elong_fac_GreA/B_N"/>
</dbReference>
<dbReference type="PANTHER" id="PTHR30437:SF4">
    <property type="entry name" value="TRANSCRIPTION ELONGATION FACTOR GREA"/>
    <property type="match status" value="1"/>
</dbReference>
<dbReference type="HAMAP" id="MF_00105">
    <property type="entry name" value="GreA_GreB"/>
    <property type="match status" value="1"/>
</dbReference>
<protein>
    <recommendedName>
        <fullName evidence="2 8">Transcription elongation factor GreA</fullName>
    </recommendedName>
    <alternativeName>
        <fullName evidence="7 8">Transcript cleavage factor GreA</fullName>
    </alternativeName>
</protein>
<dbReference type="FunFam" id="1.10.287.180:FF:000001">
    <property type="entry name" value="Transcription elongation factor GreA"/>
    <property type="match status" value="1"/>
</dbReference>
<dbReference type="AlphaFoldDB" id="U1MWJ6"/>
<proteinExistence type="inferred from homology"/>
<keyword evidence="12" id="KW-1185">Reference proteome</keyword>
<dbReference type="Gene3D" id="3.10.50.30">
    <property type="entry name" value="Transcription elongation factor, GreA/GreB, C-terminal domain"/>
    <property type="match status" value="1"/>
</dbReference>
<dbReference type="InterPro" id="IPR018151">
    <property type="entry name" value="TF_GreA/GreB_CS"/>
</dbReference>